<feature type="signal peptide" evidence="1">
    <location>
        <begin position="1"/>
        <end position="21"/>
    </location>
</feature>
<protein>
    <submittedName>
        <fullName evidence="2">Periplasmic heavy metal sensor</fullName>
    </submittedName>
</protein>
<comment type="caution">
    <text evidence="2">The sequence shown here is derived from an EMBL/GenBank/DDBJ whole genome shotgun (WGS) entry which is preliminary data.</text>
</comment>
<sequence length="134" mass="14010">MKKTLIALAILLAIPTAGALAYGPGQGQGPGYGMRGGPNVEYMARVLDLTPEQQEKMKVLFAEKAKQRAEMRAAMQADMQAKMQSILTKEQYAKMADLRQLRQGGPGAGMGPGMGGRGAGMGPGAAGGCPRGMW</sequence>
<organism evidence="2 3">
    <name type="scientific">Parasulfuritortus cantonensis</name>
    <dbReference type="NCBI Taxonomy" id="2528202"/>
    <lineage>
        <taxon>Bacteria</taxon>
        <taxon>Pseudomonadati</taxon>
        <taxon>Pseudomonadota</taxon>
        <taxon>Betaproteobacteria</taxon>
        <taxon>Nitrosomonadales</taxon>
        <taxon>Thiobacillaceae</taxon>
        <taxon>Parasulfuritortus</taxon>
    </lineage>
</organism>
<dbReference type="EMBL" id="SJZB01000005">
    <property type="protein sequence ID" value="TCJ19762.1"/>
    <property type="molecule type" value="Genomic_DNA"/>
</dbReference>
<feature type="chain" id="PRO_5020661310" evidence="1">
    <location>
        <begin position="22"/>
        <end position="134"/>
    </location>
</feature>
<evidence type="ECO:0000313" key="3">
    <source>
        <dbReference type="Proteomes" id="UP000295443"/>
    </source>
</evidence>
<proteinExistence type="predicted"/>
<keyword evidence="3" id="KW-1185">Reference proteome</keyword>
<dbReference type="InterPro" id="IPR025961">
    <property type="entry name" value="Metal_resist"/>
</dbReference>
<reference evidence="2 3" key="1">
    <citation type="submission" date="2019-03" db="EMBL/GenBank/DDBJ databases">
        <title>Genome sequence of Thiobacillaceae bacterium LSR1, a sulfur-oxidizing bacterium isolated from freshwater sediment.</title>
        <authorList>
            <person name="Li S."/>
        </authorList>
    </citation>
    <scope>NUCLEOTIDE SEQUENCE [LARGE SCALE GENOMIC DNA]</scope>
    <source>
        <strain evidence="2 3">LSR1</strain>
    </source>
</reference>
<accession>A0A4V2NX36</accession>
<dbReference type="AlphaFoldDB" id="A0A4V2NX36"/>
<evidence type="ECO:0000256" key="1">
    <source>
        <dbReference type="SAM" id="SignalP"/>
    </source>
</evidence>
<keyword evidence="1" id="KW-0732">Signal</keyword>
<dbReference type="RefSeq" id="WP_131444466.1">
    <property type="nucleotide sequence ID" value="NZ_SJZB01000005.1"/>
</dbReference>
<gene>
    <name evidence="2" type="ORF">EZJ19_01120</name>
</gene>
<dbReference type="Gene3D" id="1.20.120.1490">
    <property type="match status" value="1"/>
</dbReference>
<dbReference type="Proteomes" id="UP000295443">
    <property type="component" value="Unassembled WGS sequence"/>
</dbReference>
<dbReference type="Pfam" id="PF13801">
    <property type="entry name" value="Metal_resist"/>
    <property type="match status" value="1"/>
</dbReference>
<evidence type="ECO:0000313" key="2">
    <source>
        <dbReference type="EMBL" id="TCJ19762.1"/>
    </source>
</evidence>
<name>A0A4V2NX36_9PROT</name>